<reference evidence="2 3" key="1">
    <citation type="journal article" name="Sci. Rep.">
        <title>Genome-scale phylogenetic analyses confirm Olpidium as the closest living zoosporic fungus to the non-flagellated, terrestrial fungi.</title>
        <authorList>
            <person name="Chang Y."/>
            <person name="Rochon D."/>
            <person name="Sekimoto S."/>
            <person name="Wang Y."/>
            <person name="Chovatia M."/>
            <person name="Sandor L."/>
            <person name="Salamov A."/>
            <person name="Grigoriev I.V."/>
            <person name="Stajich J.E."/>
            <person name="Spatafora J.W."/>
        </authorList>
    </citation>
    <scope>NUCLEOTIDE SEQUENCE [LARGE SCALE GENOMIC DNA]</scope>
    <source>
        <strain evidence="2">S191</strain>
    </source>
</reference>
<organism evidence="2 3">
    <name type="scientific">Olpidium bornovanus</name>
    <dbReference type="NCBI Taxonomy" id="278681"/>
    <lineage>
        <taxon>Eukaryota</taxon>
        <taxon>Fungi</taxon>
        <taxon>Fungi incertae sedis</taxon>
        <taxon>Olpidiomycota</taxon>
        <taxon>Olpidiomycotina</taxon>
        <taxon>Olpidiomycetes</taxon>
        <taxon>Olpidiales</taxon>
        <taxon>Olpidiaceae</taxon>
        <taxon>Olpidium</taxon>
    </lineage>
</organism>
<dbReference type="AlphaFoldDB" id="A0A8H7ZZH6"/>
<feature type="non-terminal residue" evidence="2">
    <location>
        <position position="364"/>
    </location>
</feature>
<keyword evidence="3" id="KW-1185">Reference proteome</keyword>
<feature type="compositionally biased region" description="Basic and acidic residues" evidence="1">
    <location>
        <begin position="29"/>
        <end position="42"/>
    </location>
</feature>
<protein>
    <submittedName>
        <fullName evidence="2">Uncharacterized protein</fullName>
    </submittedName>
</protein>
<dbReference type="EMBL" id="JAEFCI010002513">
    <property type="protein sequence ID" value="KAG5462184.1"/>
    <property type="molecule type" value="Genomic_DNA"/>
</dbReference>
<name>A0A8H7ZZH6_9FUNG</name>
<evidence type="ECO:0000256" key="1">
    <source>
        <dbReference type="SAM" id="MobiDB-lite"/>
    </source>
</evidence>
<dbReference type="Proteomes" id="UP000673691">
    <property type="component" value="Unassembled WGS sequence"/>
</dbReference>
<proteinExistence type="predicted"/>
<feature type="region of interest" description="Disordered" evidence="1">
    <location>
        <begin position="1"/>
        <end position="188"/>
    </location>
</feature>
<sequence>MEIRRQNEDLVAEINTRPARAELAASGLPREDHPFNDQRSDRSSVAGSHRRASVPSAAGPAACAQMSAPRQSVDDPALLLPPGSSARSDPSHCPEAPTSGTRPDRRDRRPLPAAPPSRGAPAQALPVDHDDVGCGQSRHSPPSPASDTSSPQQQPPLPPAHSSAGPADKTLPPAPACHGAPLPPAKHAKDKKRFSLFNGVGVLRLLACHLGATLGRPRGGPKLQGASATRAFVVLFDYLGAVPLCARVPLCSRVVAGPTQVYFPLAHTEYKREGGRKGSRTHSILRPFRTPASAQKLPRCEVNGGAPNGLLARQNGQANGAGSYKISVAKILKVGRLAIQGYGNVMKERYHEKSLTGERETTCW</sequence>
<accession>A0A8H7ZZH6</accession>
<gene>
    <name evidence="2" type="ORF">BJ554DRAFT_5518</name>
</gene>
<comment type="caution">
    <text evidence="2">The sequence shown here is derived from an EMBL/GenBank/DDBJ whole genome shotgun (WGS) entry which is preliminary data.</text>
</comment>
<evidence type="ECO:0000313" key="3">
    <source>
        <dbReference type="Proteomes" id="UP000673691"/>
    </source>
</evidence>
<evidence type="ECO:0000313" key="2">
    <source>
        <dbReference type="EMBL" id="KAG5462184.1"/>
    </source>
</evidence>